<comment type="caution">
    <text evidence="10">The sequence shown here is derived from an EMBL/GenBank/DDBJ whole genome shotgun (WGS) entry which is preliminary data.</text>
</comment>
<feature type="domain" description="C2H2-type" evidence="9">
    <location>
        <begin position="99"/>
        <end position="124"/>
    </location>
</feature>
<evidence type="ECO:0000256" key="2">
    <source>
        <dbReference type="ARBA" id="ARBA00022723"/>
    </source>
</evidence>
<keyword evidence="3" id="KW-0677">Repeat</keyword>
<dbReference type="InterPro" id="IPR013087">
    <property type="entry name" value="Znf_C2H2_type"/>
</dbReference>
<dbReference type="Gene3D" id="3.30.160.60">
    <property type="entry name" value="Classic Zinc Finger"/>
    <property type="match status" value="1"/>
</dbReference>
<reference evidence="10" key="1">
    <citation type="submission" date="2022-07" db="EMBL/GenBank/DDBJ databases">
        <title>Genome Sequence of Physisporinus lineatus.</title>
        <authorList>
            <person name="Buettner E."/>
        </authorList>
    </citation>
    <scope>NUCLEOTIDE SEQUENCE</scope>
    <source>
        <strain evidence="10">VT162</strain>
    </source>
</reference>
<evidence type="ECO:0000256" key="7">
    <source>
        <dbReference type="PROSITE-ProRule" id="PRU00042"/>
    </source>
</evidence>
<dbReference type="EMBL" id="JANAWD010000120">
    <property type="protein sequence ID" value="KAJ3486460.1"/>
    <property type="molecule type" value="Genomic_DNA"/>
</dbReference>
<keyword evidence="2" id="KW-0479">Metal-binding</keyword>
<keyword evidence="11" id="KW-1185">Reference proteome</keyword>
<evidence type="ECO:0000259" key="9">
    <source>
        <dbReference type="PROSITE" id="PS50157"/>
    </source>
</evidence>
<name>A0AAD5V5D4_9APHY</name>
<keyword evidence="5" id="KW-0862">Zinc</keyword>
<dbReference type="PANTHER" id="PTHR24376:SF235">
    <property type="entry name" value="C2H2-TYPE DOMAIN-CONTAINING PROTEIN"/>
    <property type="match status" value="1"/>
</dbReference>
<feature type="domain" description="C2H2-type" evidence="9">
    <location>
        <begin position="54"/>
        <end position="82"/>
    </location>
</feature>
<sequence>MVRYISMIYQLNPDRSFSKHALQAHPEICCQSCGFAFHSVESLKYHYRVARAHPTCDKCNSGFKDQAELDEHEKTAHPKPLPAPIPVMPPVVSPPPALYECQSCDRSYRAQFALEAHYRDSSAHPSCASCRLGFEDHAQYNEHCAQIHPRPLPEQGPEPVASSSSMISFADISSSTMIISTTEDDNHSEGSCSSASSSAPASFKAPPTPLPTITAPPQGSQLQADATPRAFNLERPNGFASSPAVSSLTLPSAKPSHARKLERPSFSPRACSEPTPSVSPVDIDQDQYPSSRNVEIVTEDASVISQVCLPGSPTHFHQHSFSYMRVVQKPQSQHFGRLNPESDSDRSTNDSRHSNTYNTNPNPVASFNSYLTTSRLGPPGRQFAYKSTSKSEKRSSLLALDSRFTQT</sequence>
<evidence type="ECO:0000256" key="4">
    <source>
        <dbReference type="ARBA" id="ARBA00022771"/>
    </source>
</evidence>
<keyword evidence="6" id="KW-0539">Nucleus</keyword>
<organism evidence="10 11">
    <name type="scientific">Meripilus lineatus</name>
    <dbReference type="NCBI Taxonomy" id="2056292"/>
    <lineage>
        <taxon>Eukaryota</taxon>
        <taxon>Fungi</taxon>
        <taxon>Dikarya</taxon>
        <taxon>Basidiomycota</taxon>
        <taxon>Agaricomycotina</taxon>
        <taxon>Agaricomycetes</taxon>
        <taxon>Polyporales</taxon>
        <taxon>Meripilaceae</taxon>
        <taxon>Meripilus</taxon>
    </lineage>
</organism>
<feature type="domain" description="C2H2-type" evidence="9">
    <location>
        <begin position="28"/>
        <end position="53"/>
    </location>
</feature>
<proteinExistence type="predicted"/>
<evidence type="ECO:0000256" key="8">
    <source>
        <dbReference type="SAM" id="MobiDB-lite"/>
    </source>
</evidence>
<evidence type="ECO:0000256" key="1">
    <source>
        <dbReference type="ARBA" id="ARBA00004123"/>
    </source>
</evidence>
<comment type="subcellular location">
    <subcellularLocation>
        <location evidence="1">Nucleus</location>
    </subcellularLocation>
</comment>
<feature type="region of interest" description="Disordered" evidence="8">
    <location>
        <begin position="182"/>
        <end position="287"/>
    </location>
</feature>
<evidence type="ECO:0000256" key="6">
    <source>
        <dbReference type="ARBA" id="ARBA00023242"/>
    </source>
</evidence>
<dbReference type="SMART" id="SM00355">
    <property type="entry name" value="ZnF_C2H2"/>
    <property type="match status" value="4"/>
</dbReference>
<feature type="region of interest" description="Disordered" evidence="8">
    <location>
        <begin position="334"/>
        <end position="407"/>
    </location>
</feature>
<dbReference type="Proteomes" id="UP001212997">
    <property type="component" value="Unassembled WGS sequence"/>
</dbReference>
<dbReference type="GO" id="GO:0001228">
    <property type="term" value="F:DNA-binding transcription activator activity, RNA polymerase II-specific"/>
    <property type="evidence" value="ECO:0007669"/>
    <property type="project" value="TreeGrafter"/>
</dbReference>
<dbReference type="PANTHER" id="PTHR24376">
    <property type="entry name" value="ZINC FINGER PROTEIN"/>
    <property type="match status" value="1"/>
</dbReference>
<evidence type="ECO:0000256" key="3">
    <source>
        <dbReference type="ARBA" id="ARBA00022737"/>
    </source>
</evidence>
<dbReference type="PROSITE" id="PS00028">
    <property type="entry name" value="ZINC_FINGER_C2H2_1"/>
    <property type="match status" value="2"/>
</dbReference>
<evidence type="ECO:0000313" key="11">
    <source>
        <dbReference type="Proteomes" id="UP001212997"/>
    </source>
</evidence>
<dbReference type="AlphaFoldDB" id="A0AAD5V5D4"/>
<keyword evidence="4 7" id="KW-0863">Zinc-finger</keyword>
<dbReference type="GO" id="GO:0000978">
    <property type="term" value="F:RNA polymerase II cis-regulatory region sequence-specific DNA binding"/>
    <property type="evidence" value="ECO:0007669"/>
    <property type="project" value="TreeGrafter"/>
</dbReference>
<dbReference type="GO" id="GO:0005634">
    <property type="term" value="C:nucleus"/>
    <property type="evidence" value="ECO:0007669"/>
    <property type="project" value="UniProtKB-SubCell"/>
</dbReference>
<protein>
    <recommendedName>
        <fullName evidence="9">C2H2-type domain-containing protein</fullName>
    </recommendedName>
</protein>
<gene>
    <name evidence="10" type="ORF">NLI96_g4226</name>
</gene>
<dbReference type="PROSITE" id="PS50157">
    <property type="entry name" value="ZINC_FINGER_C2H2_2"/>
    <property type="match status" value="3"/>
</dbReference>
<feature type="compositionally biased region" description="Low complexity" evidence="8">
    <location>
        <begin position="189"/>
        <end position="217"/>
    </location>
</feature>
<dbReference type="GO" id="GO:0008270">
    <property type="term" value="F:zinc ion binding"/>
    <property type="evidence" value="ECO:0007669"/>
    <property type="project" value="UniProtKB-KW"/>
</dbReference>
<accession>A0AAD5V5D4</accession>
<evidence type="ECO:0000256" key="5">
    <source>
        <dbReference type="ARBA" id="ARBA00022833"/>
    </source>
</evidence>
<evidence type="ECO:0000313" key="10">
    <source>
        <dbReference type="EMBL" id="KAJ3486460.1"/>
    </source>
</evidence>
<feature type="compositionally biased region" description="Polar residues" evidence="8">
    <location>
        <begin position="239"/>
        <end position="250"/>
    </location>
</feature>
<feature type="compositionally biased region" description="Polar residues" evidence="8">
    <location>
        <begin position="354"/>
        <end position="375"/>
    </location>
</feature>
<feature type="compositionally biased region" description="Basic and acidic residues" evidence="8">
    <location>
        <begin position="343"/>
        <end position="353"/>
    </location>
</feature>